<keyword evidence="4" id="KW-0238">DNA-binding</keyword>
<sequence length="687" mass="77171">MLYAKVMPALQKARDEIQNQLSANSGKWTVPEKPIVAHETRRSERWPHPYLGVLPGVNAYSFTLEEYCKLYCPFIESTTQCDLGVTGREMEVRPVLSEQLCAQLKQLYDGNLPVAHKSISEFQAAVKTHQALEKSVVFTELRLFVLNLSSFLNERYLDRSCHIEPFQKQLIMHTFFFLVSIKAPELCERFFKIFKLYFDVDNMDSHTLEVFKQKASVFLIPRRHGKTWIVVAIISILLASVQDLRIGYVAHQKHVANAVFTEVINTLHAFFPGRYIDVKKENGTIIFGPPNKKPSTLMCATCFNKNSIRGQTFQFLFVDEANFIKKDALPTILGFMLQKDAKIIFISSSNSSDQSTSFLYNLKSASERLLNVVNYVCTDHKEDFSMQEGLISCPCYSLHVPSYISIDTQIKNTTNLFLDGVFSTELMGDSNHHSQSAFQVVSEAAISQFELCRVDTTSEEMQEQLHHTVHMYIDPAFTNNIDASGTGISVIGHLGVKTKVILGCEHFFLQKLTGTAALQIASCATSLLRSVAMLHPRVKAVQITIEGNSSQDCAVAIANFIDECSPIPATFYHQSDKTKGVLCPLYILGVEKASAFESFIYSMNSGLCKASQSIVSHTIKLSFDPVAYLIEQIRAIKCQTLQNGGRTYHAKQKNMSDDLLISVVMGLYMSSANTLPFKALHTARFFE</sequence>
<proteinExistence type="inferred from homology"/>
<dbReference type="GO" id="GO:0016787">
    <property type="term" value="F:hydrolase activity"/>
    <property type="evidence" value="ECO:0007669"/>
    <property type="project" value="UniProtKB-KW"/>
</dbReference>
<evidence type="ECO:0000313" key="9">
    <source>
        <dbReference type="Proteomes" id="UP000153759"/>
    </source>
</evidence>
<evidence type="ECO:0000259" key="6">
    <source>
        <dbReference type="Pfam" id="PF02499"/>
    </source>
</evidence>
<dbReference type="InterPro" id="IPR003499">
    <property type="entry name" value="DNA_pack_N"/>
</dbReference>
<dbReference type="KEGG" id="vg:26684005"/>
<dbReference type="OrthoDB" id="787at10239"/>
<keyword evidence="2" id="KW-1188">Viral release from host cell</keyword>
<organism evidence="8 9">
    <name type="scientific">Ovine gammaherpesvirus 2</name>
    <dbReference type="NCBI Taxonomy" id="10398"/>
    <lineage>
        <taxon>Viruses</taxon>
        <taxon>Duplodnaviria</taxon>
        <taxon>Heunggongvirae</taxon>
        <taxon>Peploviricota</taxon>
        <taxon>Herviviricetes</taxon>
        <taxon>Herpesvirales</taxon>
        <taxon>Orthoherpesviridae</taxon>
        <taxon>Gammaherpesvirinae</taxon>
        <taxon>Macavirus</taxon>
        <taxon>Macavirus ovinegamma2</taxon>
    </lineage>
</organism>
<reference evidence="9" key="2">
    <citation type="journal article" date="1998" name="J. Virol.">
        <title>Detection of a novel bovine lymphotropic herpesvirus.</title>
        <authorList>
            <person name="Rovnak J."/>
            <person name="Quackenbush S.L."/>
            <person name="Reyes R.A."/>
            <person name="Baines J.D."/>
            <person name="Parrish C.R."/>
            <person name="Casey J.W."/>
        </authorList>
    </citation>
    <scope>NUCLEOTIDE SEQUENCE [LARGE SCALE GENOMIC DNA]</scope>
</reference>
<name>Q2VSL2_9GAMA</name>
<dbReference type="Proteomes" id="UP000153759">
    <property type="component" value="Segment"/>
</dbReference>
<reference evidence="9" key="6">
    <citation type="journal article" date="2002" name="J. Gen. Virol.">
        <title>Ovine herpesvirus 2 lytic cycle replication and capsid production.</title>
        <authorList>
            <person name="Rosbottom J."/>
            <person name="Dalziel R.G."/>
            <person name="Reid H.W."/>
            <person name="Stewart J.P."/>
        </authorList>
    </citation>
    <scope>NUCLEOTIDE SEQUENCE [LARGE SCALE GENOMIC DNA]</scope>
</reference>
<dbReference type="GO" id="GO:0003677">
    <property type="term" value="F:DNA binding"/>
    <property type="evidence" value="ECO:0007669"/>
    <property type="project" value="UniProtKB-KW"/>
</dbReference>
<dbReference type="Gene3D" id="3.40.50.300">
    <property type="entry name" value="P-loop containing nucleotide triphosphate hydrolases"/>
    <property type="match status" value="1"/>
</dbReference>
<keyword evidence="3" id="KW-0378">Hydrolase</keyword>
<dbReference type="GeneID" id="26684005"/>
<reference evidence="8 9" key="4">
    <citation type="journal article" date="2001" name="Virus Res.">
        <title>Detection and multigenic characterization of a novel gammaherpesvirus in goats.</title>
        <authorList>
            <person name="Chmielewicz B."/>
            <person name="Goltz M."/>
            <person name="Ehlers B."/>
        </authorList>
    </citation>
    <scope>NUCLEOTIDE SEQUENCE [LARGE SCALE GENOMIC DNA]</scope>
    <source>
        <strain evidence="8">BJ1035</strain>
    </source>
</reference>
<dbReference type="EMBL" id="AY839756">
    <property type="protein sequence ID" value="AAX58064.1"/>
    <property type="molecule type" value="Genomic_DNA"/>
</dbReference>
<accession>Q2VSL2</accession>
<dbReference type="InterPro" id="IPR027417">
    <property type="entry name" value="P-loop_NTPase"/>
</dbReference>
<evidence type="ECO:0000256" key="5">
    <source>
        <dbReference type="ARBA" id="ARBA00023219"/>
    </source>
</evidence>
<reference evidence="9" key="1">
    <citation type="journal article" date="1993" name="Arch. Virol.">
        <title>PCR detection of the sheep-associated agent of malignant catarrhal fever.</title>
        <authorList>
            <person name="Baxter S.I."/>
            <person name="Pow I."/>
            <person name="Bridgen A."/>
            <person name="Reid H.W."/>
        </authorList>
    </citation>
    <scope>NUCLEOTIDE SEQUENCE [LARGE SCALE GENOMIC DNA]</scope>
</reference>
<feature type="domain" description="Probable DNA packing protein N-terminal" evidence="7">
    <location>
        <begin position="45"/>
        <end position="310"/>
    </location>
</feature>
<reference evidence="9" key="5">
    <citation type="journal article" date="2002" name="J. Gen. Virol.">
        <title>Isolation and expression of three open reading frames from ovine herpesvirus-2.</title>
        <authorList>
            <person name="Coulter L.J."/>
            <person name="Reid H.W."/>
        </authorList>
    </citation>
    <scope>NUCLEOTIDE SEQUENCE [LARGE SCALE GENOMIC DNA]</scope>
</reference>
<dbReference type="HAMAP" id="MF_04013">
    <property type="entry name" value="HSV_TRM3"/>
    <property type="match status" value="1"/>
</dbReference>
<evidence type="ECO:0000256" key="1">
    <source>
        <dbReference type="ARBA" id="ARBA00022562"/>
    </source>
</evidence>
<evidence type="ECO:0000256" key="2">
    <source>
        <dbReference type="ARBA" id="ARBA00022612"/>
    </source>
</evidence>
<dbReference type="InterPro" id="IPR038435">
    <property type="entry name" value="DNA_pack_C_sf"/>
</dbReference>
<evidence type="ECO:0000256" key="4">
    <source>
        <dbReference type="ARBA" id="ARBA00023125"/>
    </source>
</evidence>
<evidence type="ECO:0000313" key="8">
    <source>
        <dbReference type="EMBL" id="AAX58064.1"/>
    </source>
</evidence>
<feature type="domain" description="Probable DNA packing protein C-terminal" evidence="6">
    <location>
        <begin position="336"/>
        <end position="678"/>
    </location>
</feature>
<evidence type="ECO:0000259" key="7">
    <source>
        <dbReference type="Pfam" id="PF02500"/>
    </source>
</evidence>
<dbReference type="RefSeq" id="YP_438152.1">
    <property type="nucleotide sequence ID" value="NC_007646.1"/>
</dbReference>
<reference evidence="9" key="3">
    <citation type="journal article" date="2001" name="J. Gen. Virol.">
        <title>Ovine herpesvirus-2 glycoprotein B sequences from tissues of ruminant malignant catarrhal fever cases and healthy sheep are highly conserved.</title>
        <authorList>
            <person name="Dunowska M."/>
            <person name="Letchworth G.J."/>
            <person name="Collins J.K."/>
            <person name="DeMartini J.C."/>
        </authorList>
    </citation>
    <scope>NUCLEOTIDE SEQUENCE [LARGE SCALE GENOMIC DNA]</scope>
</reference>
<keyword evidence="9" id="KW-1185">Reference proteome</keyword>
<protein>
    <submittedName>
        <fullName evidence="8">ORF29</fullName>
    </submittedName>
</protein>
<keyword evidence="1" id="KW-1048">Host nucleus</keyword>
<reference evidence="8 9" key="7">
    <citation type="journal article" date="2009" name="Vet. Microbiol.">
        <title>Ovine herpesvirus 2 structural proteins in epithelial cells and M-cells of the appendix in rabbits with malignant catarrhal fever.</title>
        <authorList>
            <person name="Meier-Trummer C.S."/>
            <person name="Tobler K."/>
            <person name="Hilbe M."/>
            <person name="Stewart J.P."/>
            <person name="Hart J."/>
            <person name="Campbell I."/>
            <person name="Haig D.M."/>
            <person name="Glauser D.L."/>
            <person name="Ehrensperger F."/>
            <person name="Ackermann M."/>
        </authorList>
    </citation>
    <scope>NUCLEOTIDE SEQUENCE [LARGE SCALE GENOMIC DNA]</scope>
    <source>
        <strain evidence="8">BJ1035</strain>
    </source>
</reference>
<dbReference type="InterPro" id="IPR033663">
    <property type="entry name" value="HSV_TRM3"/>
</dbReference>
<dbReference type="Pfam" id="PF02500">
    <property type="entry name" value="DNA_pack_N"/>
    <property type="match status" value="1"/>
</dbReference>
<dbReference type="Pfam" id="PF02499">
    <property type="entry name" value="DNA_pack_C"/>
    <property type="match status" value="1"/>
</dbReference>
<dbReference type="GO" id="GO:0051276">
    <property type="term" value="P:chromosome organization"/>
    <property type="evidence" value="ECO:0007669"/>
    <property type="project" value="InterPro"/>
</dbReference>
<dbReference type="Gene3D" id="3.30.420.320">
    <property type="match status" value="1"/>
</dbReference>
<keyword evidence="5" id="KW-0231">Viral genome packaging</keyword>
<dbReference type="InterPro" id="IPR003498">
    <property type="entry name" value="DNA_pack_C"/>
</dbReference>
<evidence type="ECO:0000256" key="3">
    <source>
        <dbReference type="ARBA" id="ARBA00022801"/>
    </source>
</evidence>